<keyword evidence="7 8" id="KW-0472">Membrane</keyword>
<evidence type="ECO:0000256" key="6">
    <source>
        <dbReference type="ARBA" id="ARBA00023065"/>
    </source>
</evidence>
<evidence type="ECO:0000256" key="4">
    <source>
        <dbReference type="ARBA" id="ARBA00022692"/>
    </source>
</evidence>
<comment type="caution">
    <text evidence="9">The sequence shown here is derived from an EMBL/GenBank/DDBJ whole genome shotgun (WGS) entry which is preliminary data.</text>
</comment>
<dbReference type="Pfam" id="PF02386">
    <property type="entry name" value="TrkH"/>
    <property type="match status" value="1"/>
</dbReference>
<feature type="transmembrane region" description="Helical" evidence="8">
    <location>
        <begin position="509"/>
        <end position="531"/>
    </location>
</feature>
<dbReference type="OrthoDB" id="9999863at2759"/>
<feature type="transmembrane region" description="Helical" evidence="8">
    <location>
        <begin position="233"/>
        <end position="257"/>
    </location>
</feature>
<feature type="transmembrane region" description="Helical" evidence="8">
    <location>
        <begin position="479"/>
        <end position="497"/>
    </location>
</feature>
<gene>
    <name evidence="9" type="ORF">ZOSMA_11G00430</name>
</gene>
<proteinExistence type="inferred from homology"/>
<comment type="subcellular location">
    <subcellularLocation>
        <location evidence="1">Membrane</location>
        <topology evidence="1">Multi-pass membrane protein</topology>
    </subcellularLocation>
</comment>
<sequence length="586" mass="65945">MEEESGRGGDAIVSYWHRRRVMVVSMMVSFFQIAKKQVDCSCRRLSGGKKYLWNLVSCYYRLSISRLDPLWILLLYFVSNSVAGFWALRILGRERAAAGLTDLDLFFTSVSAATVSSMSTVNIELLSNSQLLAVALLMFLGGEVFNSLIQLHLLKIKMDESTAGQKNEVEDKNKTATETEGNQMELEVVVMMPPNTTGDNDGGNGDKKTLGYTLLEMLHSSHAGENEINRRSLTLLTVMVLGLIILGHIFGFMTTLFYISISKPAGDVLAKKRIHKVFFAAFLTMSSFANGGFIPIKEGMAPFKTNSGLLLLLTPLLLAGSTLFPTCLRSGLWVLKKMSRGRVPPELEYLTSDRCQNLNFYHLLPKRNSRCLLYTVTFFVSTQIFLFSCLQWNSDLLLGMNTYQKMVSVLFQSINCRYAGESIFNLANISSAILVMYIALIFLPPYTAFLPGEDVYLTSWRIKHGENDHRKELSVRKSLVMSHLSYIIMFVMVICITERPKLTKDPLNFNLLSIVTEVVSAYGNVGFTMGYDCRKKLDGGGDECEATWAGFVKEWSSLGKFVLILVMFFGRLKKFNMKGGRSWKIW</sequence>
<feature type="transmembrane region" description="Helical" evidence="8">
    <location>
        <begin position="129"/>
        <end position="149"/>
    </location>
</feature>
<feature type="transmembrane region" description="Helical" evidence="8">
    <location>
        <begin position="555"/>
        <end position="572"/>
    </location>
</feature>
<feature type="transmembrane region" description="Helical" evidence="8">
    <location>
        <begin position="277"/>
        <end position="296"/>
    </location>
</feature>
<keyword evidence="10" id="KW-1185">Reference proteome</keyword>
<reference evidence="10" key="1">
    <citation type="journal article" date="2016" name="Nature">
        <title>The genome of the seagrass Zostera marina reveals angiosperm adaptation to the sea.</title>
        <authorList>
            <person name="Olsen J.L."/>
            <person name="Rouze P."/>
            <person name="Verhelst B."/>
            <person name="Lin Y.-C."/>
            <person name="Bayer T."/>
            <person name="Collen J."/>
            <person name="Dattolo E."/>
            <person name="De Paoli E."/>
            <person name="Dittami S."/>
            <person name="Maumus F."/>
            <person name="Michel G."/>
            <person name="Kersting A."/>
            <person name="Lauritano C."/>
            <person name="Lohaus R."/>
            <person name="Toepel M."/>
            <person name="Tonon T."/>
            <person name="Vanneste K."/>
            <person name="Amirebrahimi M."/>
            <person name="Brakel J."/>
            <person name="Bostroem C."/>
            <person name="Chovatia M."/>
            <person name="Grimwood J."/>
            <person name="Jenkins J.W."/>
            <person name="Jueterbock A."/>
            <person name="Mraz A."/>
            <person name="Stam W.T."/>
            <person name="Tice H."/>
            <person name="Bornberg-Bauer E."/>
            <person name="Green P.J."/>
            <person name="Pearson G.A."/>
            <person name="Procaccini G."/>
            <person name="Duarte C.M."/>
            <person name="Schmutz J."/>
            <person name="Reusch T.B.H."/>
            <person name="Van de Peer Y."/>
        </authorList>
    </citation>
    <scope>NUCLEOTIDE SEQUENCE [LARGE SCALE GENOMIC DNA]</scope>
    <source>
        <strain evidence="10">cv. Finnish</strain>
    </source>
</reference>
<evidence type="ECO:0000256" key="2">
    <source>
        <dbReference type="ARBA" id="ARBA00010864"/>
    </source>
</evidence>
<evidence type="ECO:0000256" key="3">
    <source>
        <dbReference type="ARBA" id="ARBA00022448"/>
    </source>
</evidence>
<dbReference type="InterPro" id="IPR051143">
    <property type="entry name" value="TrkH_K-transport"/>
</dbReference>
<comment type="similarity">
    <text evidence="2">Belongs to the TrkH potassium transport family. HKT (TC 2.A.38.3) subfamily.</text>
</comment>
<name>A0A0K9Q3C8_ZOSMR</name>
<dbReference type="GO" id="GO:0008324">
    <property type="term" value="F:monoatomic cation transmembrane transporter activity"/>
    <property type="evidence" value="ECO:0000318"/>
    <property type="project" value="GO_Central"/>
</dbReference>
<feature type="transmembrane region" description="Helical" evidence="8">
    <location>
        <begin position="423"/>
        <end position="443"/>
    </location>
</feature>
<feature type="transmembrane region" description="Helical" evidence="8">
    <location>
        <begin position="70"/>
        <end position="91"/>
    </location>
</feature>
<keyword evidence="4 8" id="KW-0812">Transmembrane</keyword>
<evidence type="ECO:0000256" key="1">
    <source>
        <dbReference type="ARBA" id="ARBA00004141"/>
    </source>
</evidence>
<keyword evidence="5 8" id="KW-1133">Transmembrane helix</keyword>
<organism evidence="9 10">
    <name type="scientific">Zostera marina</name>
    <name type="common">Eelgrass</name>
    <dbReference type="NCBI Taxonomy" id="29655"/>
    <lineage>
        <taxon>Eukaryota</taxon>
        <taxon>Viridiplantae</taxon>
        <taxon>Streptophyta</taxon>
        <taxon>Embryophyta</taxon>
        <taxon>Tracheophyta</taxon>
        <taxon>Spermatophyta</taxon>
        <taxon>Magnoliopsida</taxon>
        <taxon>Liliopsida</taxon>
        <taxon>Zosteraceae</taxon>
        <taxon>Zostera</taxon>
    </lineage>
</organism>
<dbReference type="GO" id="GO:0005886">
    <property type="term" value="C:plasma membrane"/>
    <property type="evidence" value="ECO:0000318"/>
    <property type="project" value="GO_Central"/>
</dbReference>
<dbReference type="PANTHER" id="PTHR31064">
    <property type="entry name" value="POTASSIUM TRANSPORT PROTEIN DDB_G0292412-RELATED"/>
    <property type="match status" value="1"/>
</dbReference>
<dbReference type="PANTHER" id="PTHR31064:SF30">
    <property type="entry name" value="HIGH-AFFINITY POTASSIUM TRANSPORT PROTEIN-RELATED"/>
    <property type="match status" value="1"/>
</dbReference>
<dbReference type="STRING" id="29655.A0A0K9Q3C8"/>
<feature type="transmembrane region" description="Helical" evidence="8">
    <location>
        <begin position="308"/>
        <end position="335"/>
    </location>
</feature>
<dbReference type="InterPro" id="IPR003445">
    <property type="entry name" value="Cat_transpt"/>
</dbReference>
<evidence type="ECO:0000256" key="5">
    <source>
        <dbReference type="ARBA" id="ARBA00022989"/>
    </source>
</evidence>
<dbReference type="EMBL" id="LFYR01000216">
    <property type="protein sequence ID" value="KMZ75022.1"/>
    <property type="molecule type" value="Genomic_DNA"/>
</dbReference>
<evidence type="ECO:0000256" key="8">
    <source>
        <dbReference type="SAM" id="Phobius"/>
    </source>
</evidence>
<dbReference type="GO" id="GO:0030001">
    <property type="term" value="P:metal ion transport"/>
    <property type="evidence" value="ECO:0007669"/>
    <property type="project" value="UniProtKB-ARBA"/>
</dbReference>
<dbReference type="OMA" id="ENITDRH"/>
<accession>A0A0K9Q3C8</accession>
<keyword evidence="6" id="KW-0406">Ion transport</keyword>
<evidence type="ECO:0000256" key="7">
    <source>
        <dbReference type="ARBA" id="ARBA00023136"/>
    </source>
</evidence>
<dbReference type="Proteomes" id="UP000036987">
    <property type="component" value="Unassembled WGS sequence"/>
</dbReference>
<keyword evidence="3" id="KW-0813">Transport</keyword>
<dbReference type="AlphaFoldDB" id="A0A0K9Q3C8"/>
<evidence type="ECO:0000313" key="10">
    <source>
        <dbReference type="Proteomes" id="UP000036987"/>
    </source>
</evidence>
<protein>
    <submittedName>
        <fullName evidence="9">Potassium transporter</fullName>
    </submittedName>
</protein>
<evidence type="ECO:0000313" key="9">
    <source>
        <dbReference type="EMBL" id="KMZ75022.1"/>
    </source>
</evidence>
<dbReference type="GO" id="GO:0098662">
    <property type="term" value="P:inorganic cation transmembrane transport"/>
    <property type="evidence" value="ECO:0007669"/>
    <property type="project" value="UniProtKB-ARBA"/>
</dbReference>